<dbReference type="PANTHER" id="PTHR47599">
    <property type="entry name" value="CELL-TO-CELL MOVEMENT PROTEIN"/>
    <property type="match status" value="1"/>
</dbReference>
<keyword evidence="1" id="KW-0479">Metal-binding</keyword>
<sequence length="920" mass="106423">MDAHQIDFSPGSLARNVDDLNNISQEFYETCALHNHIIFFVPWFITTYLPLFINVLERSYKDESGNIVKGIYPFHASFILLNNTCITFTAFQKIVENNVAAVRINEINNLISQNNYLGLYIKTDLKPSKQVSMYKKLSKLSTHVQRPPEIQDFVFKPLHDLEELLDKKFSELGAKPIDLSEDFANEMESTYDFKNQVDLDINKLRDYPKKNSGNTKFAHQPSMQTYYYSRPTPQDVLMEERDWNQTNTSYSGTEIYEWNLDGLTNRQQTILVHRVLMYATICKSVKNIYQNICRVIIAGFTGQLRVNAIAGNEGVDNLGMSLYETVRSLLNGLRCRHLGEFRWYNDTYLSRLKIDKLKERSQLGDLCTQFGLPNTATKCTRPRDSSGSNLEKLYQKRRSRRRSREEREERKAHRKSNRFTKNRSRRELAKIKCYKCGKFGHIAPNCKLEKLKKLELDEDIHDKIYRFYTPLPTTIYACKCQGDIFYCENDEFYKLQSQFEDMNIHTITFDNAIELLKEVTDNNLRETIIQPAVNNKASSSNSFEIQKNDFEFEYSALYSLSEFNNRLAKQLVIRDTSFDDLKGEIENLKQEIKTLKQNQIICDHRLTQIESVNSKAPFFIDKTLVTILKVVPLNRDVHELILWKIIDHMVMDIFTIHNIEETCESTIAINNSLEIIRLLKDNDINCYKSDYNYLHIGLVQVAIKPLFRKGLDIPVCVILRDGRFLNFDDSMLGVLQSNLADGPVYFNCYPNVSVDINDPNVMDSLTLNTMLMEANHEHGSIFVPRTLQWKDILSSNDWRFENIAQPFASHSERSQIERVIQFPDGSIELKFLDNPSRRSSSNRRSSWSPSTSCPPRPVSRPPSSSKTPEEVDDDEISVADNSKGKVTRVDFSGNIPKVFYQDIPGSPTASEMEPPKEKPS</sequence>
<evidence type="ECO:0000256" key="1">
    <source>
        <dbReference type="PROSITE-ProRule" id="PRU00047"/>
    </source>
</evidence>
<dbReference type="InterPro" id="IPR036875">
    <property type="entry name" value="Znf_CCHC_sf"/>
</dbReference>
<feature type="region of interest" description="Disordered" evidence="2">
    <location>
        <begin position="831"/>
        <end position="920"/>
    </location>
</feature>
<dbReference type="InterPro" id="IPR051596">
    <property type="entry name" value="Caulimoviridae_Movement"/>
</dbReference>
<dbReference type="Gene3D" id="4.10.60.10">
    <property type="entry name" value="Zinc finger, CCHC-type"/>
    <property type="match status" value="1"/>
</dbReference>
<dbReference type="Proteomes" id="UP000824120">
    <property type="component" value="Chromosome 2"/>
</dbReference>
<dbReference type="Pfam" id="PF00098">
    <property type="entry name" value="zf-CCHC"/>
    <property type="match status" value="1"/>
</dbReference>
<feature type="compositionally biased region" description="Basic residues" evidence="2">
    <location>
        <begin position="412"/>
        <end position="421"/>
    </location>
</feature>
<keyword evidence="1" id="KW-0862">Zinc</keyword>
<protein>
    <recommendedName>
        <fullName evidence="3">CCHC-type domain-containing protein</fullName>
    </recommendedName>
</protein>
<keyword evidence="5" id="KW-1185">Reference proteome</keyword>
<dbReference type="OrthoDB" id="10265867at2759"/>
<proteinExistence type="predicted"/>
<dbReference type="PROSITE" id="PS50158">
    <property type="entry name" value="ZF_CCHC"/>
    <property type="match status" value="1"/>
</dbReference>
<evidence type="ECO:0000259" key="3">
    <source>
        <dbReference type="PROSITE" id="PS50158"/>
    </source>
</evidence>
<organism evidence="4 5">
    <name type="scientific">Solanum commersonii</name>
    <name type="common">Commerson's wild potato</name>
    <name type="synonym">Commerson's nightshade</name>
    <dbReference type="NCBI Taxonomy" id="4109"/>
    <lineage>
        <taxon>Eukaryota</taxon>
        <taxon>Viridiplantae</taxon>
        <taxon>Streptophyta</taxon>
        <taxon>Embryophyta</taxon>
        <taxon>Tracheophyta</taxon>
        <taxon>Spermatophyta</taxon>
        <taxon>Magnoliopsida</taxon>
        <taxon>eudicotyledons</taxon>
        <taxon>Gunneridae</taxon>
        <taxon>Pentapetalae</taxon>
        <taxon>asterids</taxon>
        <taxon>lamiids</taxon>
        <taxon>Solanales</taxon>
        <taxon>Solanaceae</taxon>
        <taxon>Solanoideae</taxon>
        <taxon>Solaneae</taxon>
        <taxon>Solanum</taxon>
    </lineage>
</organism>
<gene>
    <name evidence="4" type="ORF">H5410_004773</name>
</gene>
<dbReference type="InterPro" id="IPR001878">
    <property type="entry name" value="Znf_CCHC"/>
</dbReference>
<name>A0A9J6A5H9_SOLCO</name>
<feature type="region of interest" description="Disordered" evidence="2">
    <location>
        <begin position="378"/>
        <end position="421"/>
    </location>
</feature>
<feature type="compositionally biased region" description="Low complexity" evidence="2">
    <location>
        <begin position="837"/>
        <end position="851"/>
    </location>
</feature>
<comment type="caution">
    <text evidence="4">The sequence shown here is derived from an EMBL/GenBank/DDBJ whole genome shotgun (WGS) entry which is preliminary data.</text>
</comment>
<dbReference type="GO" id="GO:0003676">
    <property type="term" value="F:nucleic acid binding"/>
    <property type="evidence" value="ECO:0007669"/>
    <property type="project" value="InterPro"/>
</dbReference>
<dbReference type="InterPro" id="IPR056648">
    <property type="entry name" value="DUF7746"/>
</dbReference>
<accession>A0A9J6A5H9</accession>
<feature type="domain" description="CCHC-type" evidence="3">
    <location>
        <begin position="432"/>
        <end position="447"/>
    </location>
</feature>
<dbReference type="AlphaFoldDB" id="A0A9J6A5H9"/>
<dbReference type="GO" id="GO:0008270">
    <property type="term" value="F:zinc ion binding"/>
    <property type="evidence" value="ECO:0007669"/>
    <property type="project" value="UniProtKB-KW"/>
</dbReference>
<dbReference type="Pfam" id="PF24496">
    <property type="entry name" value="DUF7588"/>
    <property type="match status" value="1"/>
</dbReference>
<dbReference type="Pfam" id="PF01107">
    <property type="entry name" value="MP"/>
    <property type="match status" value="1"/>
</dbReference>
<evidence type="ECO:0000313" key="5">
    <source>
        <dbReference type="Proteomes" id="UP000824120"/>
    </source>
</evidence>
<reference evidence="4 5" key="1">
    <citation type="submission" date="2020-09" db="EMBL/GenBank/DDBJ databases">
        <title>De no assembly of potato wild relative species, Solanum commersonii.</title>
        <authorList>
            <person name="Cho K."/>
        </authorList>
    </citation>
    <scope>NUCLEOTIDE SEQUENCE [LARGE SCALE GENOMIC DNA]</scope>
    <source>
        <strain evidence="4">LZ3.2</strain>
        <tissue evidence="4">Leaf</tissue>
    </source>
</reference>
<dbReference type="SMART" id="SM00343">
    <property type="entry name" value="ZnF_C2HC"/>
    <property type="match status" value="1"/>
</dbReference>
<dbReference type="InterPro" id="IPR028919">
    <property type="entry name" value="Viral_movement"/>
</dbReference>
<dbReference type="SUPFAM" id="SSF57756">
    <property type="entry name" value="Retrovirus zinc finger-like domains"/>
    <property type="match status" value="1"/>
</dbReference>
<dbReference type="InterPro" id="IPR056010">
    <property type="entry name" value="DUF7588"/>
</dbReference>
<dbReference type="EMBL" id="JACXVP010000002">
    <property type="protein sequence ID" value="KAG5619555.1"/>
    <property type="molecule type" value="Genomic_DNA"/>
</dbReference>
<evidence type="ECO:0000313" key="4">
    <source>
        <dbReference type="EMBL" id="KAG5619555.1"/>
    </source>
</evidence>
<evidence type="ECO:0000256" key="2">
    <source>
        <dbReference type="SAM" id="MobiDB-lite"/>
    </source>
</evidence>
<dbReference type="PANTHER" id="PTHR47599:SF4">
    <property type="entry name" value="POLYPROTEIN"/>
    <property type="match status" value="1"/>
</dbReference>
<dbReference type="Pfam" id="PF24925">
    <property type="entry name" value="DUF7746"/>
    <property type="match status" value="1"/>
</dbReference>
<keyword evidence="1" id="KW-0863">Zinc-finger</keyword>